<dbReference type="InterPro" id="IPR036236">
    <property type="entry name" value="Znf_C2H2_sf"/>
</dbReference>
<evidence type="ECO:0000259" key="5">
    <source>
        <dbReference type="PROSITE" id="PS50097"/>
    </source>
</evidence>
<proteinExistence type="predicted"/>
<reference evidence="7 8" key="1">
    <citation type="journal article" date="2017" name="Gigascience">
        <title>Genome sequence of the small brown planthopper, Laodelphax striatellus.</title>
        <authorList>
            <person name="Zhu J."/>
            <person name="Jiang F."/>
            <person name="Wang X."/>
            <person name="Yang P."/>
            <person name="Bao Y."/>
            <person name="Zhao W."/>
            <person name="Wang W."/>
            <person name="Lu H."/>
            <person name="Wang Q."/>
            <person name="Cui N."/>
            <person name="Li J."/>
            <person name="Chen X."/>
            <person name="Luo L."/>
            <person name="Yu J."/>
            <person name="Kang L."/>
            <person name="Cui F."/>
        </authorList>
    </citation>
    <scope>NUCLEOTIDE SEQUENCE [LARGE SCALE GENOMIC DNA]</scope>
    <source>
        <strain evidence="7">Lst14</strain>
    </source>
</reference>
<dbReference type="PROSITE" id="PS50097">
    <property type="entry name" value="BTB"/>
    <property type="match status" value="1"/>
</dbReference>
<dbReference type="InterPro" id="IPR011333">
    <property type="entry name" value="SKP1/BTB/POZ_sf"/>
</dbReference>
<gene>
    <name evidence="7" type="ORF">LSTR_LSTR001487</name>
</gene>
<feature type="domain" description="BTB" evidence="5">
    <location>
        <begin position="87"/>
        <end position="152"/>
    </location>
</feature>
<feature type="compositionally biased region" description="Polar residues" evidence="4">
    <location>
        <begin position="497"/>
        <end position="519"/>
    </location>
</feature>
<dbReference type="GO" id="GO:0006357">
    <property type="term" value="P:regulation of transcription by RNA polymerase II"/>
    <property type="evidence" value="ECO:0007669"/>
    <property type="project" value="TreeGrafter"/>
</dbReference>
<feature type="region of interest" description="Disordered" evidence="4">
    <location>
        <begin position="292"/>
        <end position="334"/>
    </location>
</feature>
<dbReference type="AlphaFoldDB" id="A0A482XAL5"/>
<accession>A0A482XAL5</accession>
<protein>
    <recommendedName>
        <fullName evidence="9">BTB domain-containing protein</fullName>
    </recommendedName>
</protein>
<dbReference type="SUPFAM" id="SSF54695">
    <property type="entry name" value="POZ domain"/>
    <property type="match status" value="1"/>
</dbReference>
<dbReference type="GO" id="GO:0003006">
    <property type="term" value="P:developmental process involved in reproduction"/>
    <property type="evidence" value="ECO:0007669"/>
    <property type="project" value="UniProtKB-ARBA"/>
</dbReference>
<dbReference type="Pfam" id="PF00651">
    <property type="entry name" value="BTB"/>
    <property type="match status" value="1"/>
</dbReference>
<dbReference type="GO" id="GO:0005634">
    <property type="term" value="C:nucleus"/>
    <property type="evidence" value="ECO:0007669"/>
    <property type="project" value="UniProtKB-SubCell"/>
</dbReference>
<dbReference type="InParanoid" id="A0A482XAL5"/>
<dbReference type="InterPro" id="IPR013087">
    <property type="entry name" value="Znf_C2H2_type"/>
</dbReference>
<feature type="region of interest" description="Disordered" evidence="4">
    <location>
        <begin position="399"/>
        <end position="540"/>
    </location>
</feature>
<dbReference type="PROSITE" id="PS50157">
    <property type="entry name" value="ZINC_FINGER_C2H2_2"/>
    <property type="match status" value="2"/>
</dbReference>
<evidence type="ECO:0008006" key="9">
    <source>
        <dbReference type="Google" id="ProtNLM"/>
    </source>
</evidence>
<dbReference type="GO" id="GO:0008270">
    <property type="term" value="F:zinc ion binding"/>
    <property type="evidence" value="ECO:0007669"/>
    <property type="project" value="UniProtKB-KW"/>
</dbReference>
<dbReference type="PROSITE" id="PS00028">
    <property type="entry name" value="ZINC_FINGER_C2H2_1"/>
    <property type="match status" value="2"/>
</dbReference>
<feature type="domain" description="C2H2-type" evidence="6">
    <location>
        <begin position="362"/>
        <end position="390"/>
    </location>
</feature>
<keyword evidence="8" id="KW-1185">Reference proteome</keyword>
<feature type="domain" description="C2H2-type" evidence="6">
    <location>
        <begin position="334"/>
        <end position="362"/>
    </location>
</feature>
<dbReference type="CDD" id="cd18315">
    <property type="entry name" value="BTB_POZ_BAB-like"/>
    <property type="match status" value="1"/>
</dbReference>
<dbReference type="Proteomes" id="UP000291343">
    <property type="component" value="Unassembled WGS sequence"/>
</dbReference>
<feature type="compositionally biased region" description="Low complexity" evidence="4">
    <location>
        <begin position="401"/>
        <end position="417"/>
    </location>
</feature>
<dbReference type="Gene3D" id="3.30.160.60">
    <property type="entry name" value="Classic Zinc Finger"/>
    <property type="match status" value="1"/>
</dbReference>
<evidence type="ECO:0000259" key="6">
    <source>
        <dbReference type="PROSITE" id="PS50157"/>
    </source>
</evidence>
<keyword evidence="3" id="KW-0862">Zinc</keyword>
<dbReference type="InterPro" id="IPR000210">
    <property type="entry name" value="BTB/POZ_dom"/>
</dbReference>
<dbReference type="Pfam" id="PF00096">
    <property type="entry name" value="zf-C2H2"/>
    <property type="match status" value="2"/>
</dbReference>
<evidence type="ECO:0000256" key="3">
    <source>
        <dbReference type="PROSITE-ProRule" id="PRU00042"/>
    </source>
</evidence>
<name>A0A482XAL5_LAOST</name>
<comment type="caution">
    <text evidence="7">The sequence shown here is derived from an EMBL/GenBank/DDBJ whole genome shotgun (WGS) entry which is preliminary data.</text>
</comment>
<dbReference type="SUPFAM" id="SSF57667">
    <property type="entry name" value="beta-beta-alpha zinc fingers"/>
    <property type="match status" value="1"/>
</dbReference>
<dbReference type="Gene3D" id="3.30.710.10">
    <property type="entry name" value="Potassium Channel Kv1.1, Chain A"/>
    <property type="match status" value="1"/>
</dbReference>
<feature type="region of interest" description="Disordered" evidence="4">
    <location>
        <begin position="220"/>
        <end position="242"/>
    </location>
</feature>
<dbReference type="SMR" id="A0A482XAL5"/>
<dbReference type="EMBL" id="QKKF02014716">
    <property type="protein sequence ID" value="RZF42692.1"/>
    <property type="molecule type" value="Genomic_DNA"/>
</dbReference>
<dbReference type="OrthoDB" id="6359816at2759"/>
<feature type="compositionally biased region" description="Polar residues" evidence="4">
    <location>
        <begin position="431"/>
        <end position="447"/>
    </location>
</feature>
<evidence type="ECO:0000256" key="1">
    <source>
        <dbReference type="ARBA" id="ARBA00004123"/>
    </source>
</evidence>
<sequence length="540" mass="59857">MSLPSEERVLVGQSYLPRSLVGSRSSSSSDSLEYIVSGYQCSLVIFAKFYLTGYVMADEQLFCLRWNNFPNNFASQFDSLRNNEDFVDVTLTCEGRRITAHKLVLSACSPYFKQLFKGNPCKHPIMFLHNVEFQHLKALVDFMYLGEVNVAQTNLPSFLHTAETLQIRGLADSQSKFADINRNSTCGMNPVRVRCEDDGSHISPSTAEEAEDIITNALTNSHKRLKPNGSRSSLDGLTPNIHPKLEKREFSAADLLESATTASAAVNPFLALESAVENVHSSGLTLQGALEAATTGGPHPTTGGPQSNQSDQSVQEQSSSSDGEMAKPHSLDPRPCPECGRIYSNISNLRQHIRLIHYPECIACPLCFKPFKNKLYLKRHLISYHELLPPSYMEKRYQYNSASTPGGPGMGSSSSHSNTAVNSPMMFPNYNYLNRHNTNSNQQTDQQPLPPSNNNHSNFSNTNNIMPVQAVLSSPPPNNNYYQQHSTPRPPEYSPRINESVSENAQQEQSTSLKRSYPNSQPPPVETTQESNNPSTAKEC</sequence>
<dbReference type="SMART" id="SM00225">
    <property type="entry name" value="BTB"/>
    <property type="match status" value="1"/>
</dbReference>
<keyword evidence="2" id="KW-0539">Nucleus</keyword>
<feature type="compositionally biased region" description="Low complexity" evidence="4">
    <location>
        <begin position="294"/>
        <end position="321"/>
    </location>
</feature>
<dbReference type="GO" id="GO:0048513">
    <property type="term" value="P:animal organ development"/>
    <property type="evidence" value="ECO:0007669"/>
    <property type="project" value="UniProtKB-ARBA"/>
</dbReference>
<dbReference type="InterPro" id="IPR051095">
    <property type="entry name" value="Dros_DevTransReg"/>
</dbReference>
<feature type="compositionally biased region" description="Polar residues" evidence="4">
    <location>
        <begin position="526"/>
        <end position="540"/>
    </location>
</feature>
<feature type="compositionally biased region" description="Low complexity" evidence="4">
    <location>
        <begin position="452"/>
        <end position="464"/>
    </location>
</feature>
<dbReference type="PANTHER" id="PTHR23110">
    <property type="entry name" value="BTB DOMAIN TRANSCRIPTION FACTOR"/>
    <property type="match status" value="1"/>
</dbReference>
<evidence type="ECO:0000313" key="8">
    <source>
        <dbReference type="Proteomes" id="UP000291343"/>
    </source>
</evidence>
<comment type="subcellular location">
    <subcellularLocation>
        <location evidence="1">Nucleus</location>
    </subcellularLocation>
</comment>
<keyword evidence="3" id="KW-0479">Metal-binding</keyword>
<organism evidence="7 8">
    <name type="scientific">Laodelphax striatellus</name>
    <name type="common">Small brown planthopper</name>
    <name type="synonym">Delphax striatella</name>
    <dbReference type="NCBI Taxonomy" id="195883"/>
    <lineage>
        <taxon>Eukaryota</taxon>
        <taxon>Metazoa</taxon>
        <taxon>Ecdysozoa</taxon>
        <taxon>Arthropoda</taxon>
        <taxon>Hexapoda</taxon>
        <taxon>Insecta</taxon>
        <taxon>Pterygota</taxon>
        <taxon>Neoptera</taxon>
        <taxon>Paraneoptera</taxon>
        <taxon>Hemiptera</taxon>
        <taxon>Auchenorrhyncha</taxon>
        <taxon>Fulgoroidea</taxon>
        <taxon>Delphacidae</taxon>
        <taxon>Criomorphinae</taxon>
        <taxon>Laodelphax</taxon>
    </lineage>
</organism>
<dbReference type="GO" id="GO:0048666">
    <property type="term" value="P:neuron development"/>
    <property type="evidence" value="ECO:0007669"/>
    <property type="project" value="UniProtKB-ARBA"/>
</dbReference>
<dbReference type="PANTHER" id="PTHR23110:SF99">
    <property type="entry name" value="BROAD-COMPLEX CORE PROTEIN ISOFORM 6"/>
    <property type="match status" value="1"/>
</dbReference>
<evidence type="ECO:0000313" key="7">
    <source>
        <dbReference type="EMBL" id="RZF42692.1"/>
    </source>
</evidence>
<evidence type="ECO:0000256" key="2">
    <source>
        <dbReference type="ARBA" id="ARBA00023242"/>
    </source>
</evidence>
<dbReference type="SMART" id="SM00355">
    <property type="entry name" value="ZnF_C2H2"/>
    <property type="match status" value="2"/>
</dbReference>
<keyword evidence="3" id="KW-0863">Zinc-finger</keyword>
<evidence type="ECO:0000256" key="4">
    <source>
        <dbReference type="SAM" id="MobiDB-lite"/>
    </source>
</evidence>